<evidence type="ECO:0000313" key="3">
    <source>
        <dbReference type="Proteomes" id="UP000033772"/>
    </source>
</evidence>
<comment type="caution">
    <text evidence="2">The sequence shown here is derived from an EMBL/GenBank/DDBJ whole genome shotgun (WGS) entry which is preliminary data.</text>
</comment>
<dbReference type="AlphaFoldDB" id="A0A1J4NBD5"/>
<dbReference type="InterPro" id="IPR029069">
    <property type="entry name" value="HotDog_dom_sf"/>
</dbReference>
<dbReference type="EMBL" id="JZDQ02000001">
    <property type="protein sequence ID" value="OIJ28884.1"/>
    <property type="molecule type" value="Genomic_DNA"/>
</dbReference>
<dbReference type="SUPFAM" id="SSF54637">
    <property type="entry name" value="Thioesterase/thiol ester dehydrase-isomerase"/>
    <property type="match status" value="1"/>
</dbReference>
<dbReference type="InterPro" id="IPR052061">
    <property type="entry name" value="PTE-AB_protein"/>
</dbReference>
<dbReference type="Pfam" id="PF03061">
    <property type="entry name" value="4HBT"/>
    <property type="match status" value="1"/>
</dbReference>
<dbReference type="InterPro" id="IPR006683">
    <property type="entry name" value="Thioestr_dom"/>
</dbReference>
<name>A0A1J4NBD5_9ACTN</name>
<evidence type="ECO:0000259" key="1">
    <source>
        <dbReference type="Pfam" id="PF03061"/>
    </source>
</evidence>
<dbReference type="STRING" id="1844.UG56_001255"/>
<reference evidence="2" key="1">
    <citation type="submission" date="2016-10" db="EMBL/GenBank/DDBJ databases">
        <title>Draft Genome Sequence of Nocardioides luteus Strain BAFB, an Alkane-Degrading Bacterium Isolated from JP-7 Polluted Soil.</title>
        <authorList>
            <person name="Brown L."/>
            <person name="Ruiz O.N."/>
            <person name="Gunasekera T."/>
        </authorList>
    </citation>
    <scope>NUCLEOTIDE SEQUENCE [LARGE SCALE GENOMIC DNA]</scope>
    <source>
        <strain evidence="2">BAFB</strain>
    </source>
</reference>
<dbReference type="Gene3D" id="3.10.129.10">
    <property type="entry name" value="Hotdog Thioesterase"/>
    <property type="match status" value="1"/>
</dbReference>
<dbReference type="Proteomes" id="UP000033772">
    <property type="component" value="Unassembled WGS sequence"/>
</dbReference>
<dbReference type="OrthoDB" id="5242242at2"/>
<protein>
    <submittedName>
        <fullName evidence="2">Thioesterase</fullName>
    </submittedName>
</protein>
<keyword evidence="3" id="KW-1185">Reference proteome</keyword>
<dbReference type="PANTHER" id="PTHR47260">
    <property type="entry name" value="UPF0644 PROTEIN PB2B4.06"/>
    <property type="match status" value="1"/>
</dbReference>
<dbReference type="CDD" id="cd03443">
    <property type="entry name" value="PaaI_thioesterase"/>
    <property type="match status" value="1"/>
</dbReference>
<proteinExistence type="predicted"/>
<dbReference type="PANTHER" id="PTHR47260:SF1">
    <property type="entry name" value="UPF0644 PROTEIN PB2B4.06"/>
    <property type="match status" value="1"/>
</dbReference>
<gene>
    <name evidence="2" type="ORF">UG56_001255</name>
</gene>
<accession>A0A1J4NBD5</accession>
<sequence>MSMHYGRAHHPQAPAGYVHDDMTDAEIKEREAALVPLTDSVRGLVDAVVRTQVPDAVLDDVRRRVEALTADLLAEALPGPHGVRFGADGGFRNYGNPVVGKGNAFAPPLAVQRDGEDVWADFTLGPAYEGPPGLVHGGVSALILDQLLGEAASAGGRPGMTGTLTIVYKQGTPLGPLRGEARIESTEGVKAIVRGRLLTRPDDGSEPTLCVEAEGIFILPRWARQPVDEADREHVGDA</sequence>
<feature type="domain" description="Thioesterase" evidence="1">
    <location>
        <begin position="133"/>
        <end position="199"/>
    </location>
</feature>
<dbReference type="RefSeq" id="WP_045550609.1">
    <property type="nucleotide sequence ID" value="NZ_JZDQ02000001.1"/>
</dbReference>
<organism evidence="2 3">
    <name type="scientific">Nocardioides luteus</name>
    <dbReference type="NCBI Taxonomy" id="1844"/>
    <lineage>
        <taxon>Bacteria</taxon>
        <taxon>Bacillati</taxon>
        <taxon>Actinomycetota</taxon>
        <taxon>Actinomycetes</taxon>
        <taxon>Propionibacteriales</taxon>
        <taxon>Nocardioidaceae</taxon>
        <taxon>Nocardioides</taxon>
    </lineage>
</organism>
<evidence type="ECO:0000313" key="2">
    <source>
        <dbReference type="EMBL" id="OIJ28884.1"/>
    </source>
</evidence>